<accession>B6WUK4</accession>
<dbReference type="HOGENOM" id="CLU_2805501_0_0_7"/>
<sequence length="67" mass="6944">MDDAAHGTPSGLKSDVQGKEHTLLATARQRAGWTALRPSDASGDMPPGLARTGKMTDCTAYRSPSSG</sequence>
<reference evidence="2 3" key="1">
    <citation type="submission" date="2008-10" db="EMBL/GenBank/DDBJ databases">
        <title>Draft genome sequence of Desulvovibrio piger (ATCC 29098).</title>
        <authorList>
            <person name="Sudarsanam P."/>
            <person name="Ley R."/>
            <person name="Guruge J."/>
            <person name="Turnbaugh P.J."/>
            <person name="Mahowald M."/>
            <person name="Liep D."/>
            <person name="Gordon J."/>
        </authorList>
    </citation>
    <scope>NUCLEOTIDE SEQUENCE [LARGE SCALE GENOMIC DNA]</scope>
    <source>
        <strain evidence="2 3">ATCC 29098</strain>
    </source>
</reference>
<proteinExistence type="predicted"/>
<name>B6WUK4_9BACT</name>
<protein>
    <submittedName>
        <fullName evidence="2">Uncharacterized protein</fullName>
    </submittedName>
</protein>
<comment type="caution">
    <text evidence="2">The sequence shown here is derived from an EMBL/GenBank/DDBJ whole genome shotgun (WGS) entry which is preliminary data.</text>
</comment>
<evidence type="ECO:0000313" key="3">
    <source>
        <dbReference type="Proteomes" id="UP000003676"/>
    </source>
</evidence>
<evidence type="ECO:0000256" key="1">
    <source>
        <dbReference type="SAM" id="MobiDB-lite"/>
    </source>
</evidence>
<feature type="region of interest" description="Disordered" evidence="1">
    <location>
        <begin position="1"/>
        <end position="67"/>
    </location>
</feature>
<evidence type="ECO:0000313" key="2">
    <source>
        <dbReference type="EMBL" id="EEB33334.1"/>
    </source>
</evidence>
<dbReference type="EMBL" id="ABXU01000055">
    <property type="protein sequence ID" value="EEB33334.1"/>
    <property type="molecule type" value="Genomic_DNA"/>
</dbReference>
<dbReference type="Proteomes" id="UP000003676">
    <property type="component" value="Unassembled WGS sequence"/>
</dbReference>
<reference evidence="2 3" key="2">
    <citation type="submission" date="2008-10" db="EMBL/GenBank/DDBJ databases">
        <authorList>
            <person name="Fulton L."/>
            <person name="Clifton S."/>
            <person name="Fulton B."/>
            <person name="Xu J."/>
            <person name="Minx P."/>
            <person name="Pepin K.H."/>
            <person name="Johnson M."/>
            <person name="Bhonagiri V."/>
            <person name="Nash W.E."/>
            <person name="Mardis E.R."/>
            <person name="Wilson R.K."/>
        </authorList>
    </citation>
    <scope>NUCLEOTIDE SEQUENCE [LARGE SCALE GENOMIC DNA]</scope>
    <source>
        <strain evidence="2 3">ATCC 29098</strain>
    </source>
</reference>
<dbReference type="AlphaFoldDB" id="B6WUK4"/>
<organism evidence="2 3">
    <name type="scientific">Desulfovibrio piger ATCC 29098</name>
    <dbReference type="NCBI Taxonomy" id="411464"/>
    <lineage>
        <taxon>Bacteria</taxon>
        <taxon>Pseudomonadati</taxon>
        <taxon>Thermodesulfobacteriota</taxon>
        <taxon>Desulfovibrionia</taxon>
        <taxon>Desulfovibrionales</taxon>
        <taxon>Desulfovibrionaceae</taxon>
        <taxon>Desulfovibrio</taxon>
    </lineage>
</organism>
<gene>
    <name evidence="2" type="ORF">DESPIG_01746</name>
</gene>